<protein>
    <recommendedName>
        <fullName evidence="3">DUF763 domain-containing protein</fullName>
    </recommendedName>
</protein>
<dbReference type="Pfam" id="PF05559">
    <property type="entry name" value="DUF763"/>
    <property type="match status" value="1"/>
</dbReference>
<reference evidence="1 2" key="1">
    <citation type="submission" date="2014-09" db="EMBL/GenBank/DDBJ databases">
        <title>Sporocytophaga myxococcoides PG-01 genome sequencing.</title>
        <authorList>
            <person name="Liu L."/>
            <person name="Gao P.J."/>
            <person name="Chen G.J."/>
            <person name="Wang L.S."/>
        </authorList>
    </citation>
    <scope>NUCLEOTIDE SEQUENCE [LARGE SCALE GENOMIC DNA]</scope>
    <source>
        <strain evidence="1 2">PG-01</strain>
    </source>
</reference>
<gene>
    <name evidence="1" type="ORF">MYP_3462</name>
</gene>
<dbReference type="InterPro" id="IPR008482">
    <property type="entry name" value="DUF763"/>
</dbReference>
<evidence type="ECO:0008006" key="3">
    <source>
        <dbReference type="Google" id="ProtNLM"/>
    </source>
</evidence>
<name>A0A098LJK6_9BACT</name>
<keyword evidence="2" id="KW-1185">Reference proteome</keyword>
<dbReference type="Proteomes" id="UP000030185">
    <property type="component" value="Unassembled WGS sequence"/>
</dbReference>
<dbReference type="PANTHER" id="PTHR38597">
    <property type="entry name" value="BLL3834 PROTEIN"/>
    <property type="match status" value="1"/>
</dbReference>
<dbReference type="STRING" id="153721.MYP_3462"/>
<accession>A0A098LJK6</accession>
<organism evidence="1 2">
    <name type="scientific">Sporocytophaga myxococcoides</name>
    <dbReference type="NCBI Taxonomy" id="153721"/>
    <lineage>
        <taxon>Bacteria</taxon>
        <taxon>Pseudomonadati</taxon>
        <taxon>Bacteroidota</taxon>
        <taxon>Cytophagia</taxon>
        <taxon>Cytophagales</taxon>
        <taxon>Cytophagaceae</taxon>
        <taxon>Sporocytophaga</taxon>
    </lineage>
</organism>
<proteinExistence type="predicted"/>
<dbReference type="AlphaFoldDB" id="A0A098LJK6"/>
<dbReference type="EMBL" id="BBLT01000007">
    <property type="protein sequence ID" value="GAL86233.1"/>
    <property type="molecule type" value="Genomic_DNA"/>
</dbReference>
<dbReference type="eggNOG" id="COG1415">
    <property type="taxonomic scope" value="Bacteria"/>
</dbReference>
<sequence>MAKLGGAIIESLVYHYGTSEVLKRLSDPFWFQAFGAVLGMDWHSSGITTSVMGALKKAVNPKSSELGIYICGGKGKYSRNTPDELLKISEKQGLNSKDLIRCSRLTAKIDNNAIQDGFQLYLHSFIVTNSGEWAVVQQGMNEHNKMARRYHWHSSSIKSFEEEPHTSIYGKNQGLILNLTDKEAAPARNGILELTKEQPRIMMNEIKKLIMPLRHELNVTDVNLKRLGSVLALAHETEVRNFEELILLKDLGPRTIQSMTLVSEIIHGTPSRFKDPARFAFAHGGKDGHPFPVLTKVYDETIETLKNAVEKARLGSTEKDQAIKKLSQISSEIEKEFIPNDNFDKIIEMERNNAHKYGGMTVFGKSKRPEDKGSNQLSLF</sequence>
<comment type="caution">
    <text evidence="1">The sequence shown here is derived from an EMBL/GenBank/DDBJ whole genome shotgun (WGS) entry which is preliminary data.</text>
</comment>
<evidence type="ECO:0000313" key="1">
    <source>
        <dbReference type="EMBL" id="GAL86233.1"/>
    </source>
</evidence>
<evidence type="ECO:0000313" key="2">
    <source>
        <dbReference type="Proteomes" id="UP000030185"/>
    </source>
</evidence>
<dbReference type="PANTHER" id="PTHR38597:SF1">
    <property type="entry name" value="BLL3834 PROTEIN"/>
    <property type="match status" value="1"/>
</dbReference>